<evidence type="ECO:0000313" key="1">
    <source>
        <dbReference type="EMBL" id="ETX16707.1"/>
    </source>
</evidence>
<comment type="caution">
    <text evidence="1">The sequence shown here is derived from an EMBL/GenBank/DDBJ whole genome shotgun (WGS) entry which is preliminary data.</text>
</comment>
<dbReference type="Proteomes" id="UP000022447">
    <property type="component" value="Unassembled WGS sequence"/>
</dbReference>
<dbReference type="eggNOG" id="ENOG5032R77">
    <property type="taxonomic scope" value="Bacteria"/>
</dbReference>
<dbReference type="RefSeq" id="WP_037256978.1">
    <property type="nucleotide sequence ID" value="NZ_JALZ01000001.1"/>
</dbReference>
<protein>
    <submittedName>
        <fullName evidence="1">Uncharacterized protein</fullName>
    </submittedName>
</protein>
<dbReference type="EMBL" id="JALZ01000001">
    <property type="protein sequence ID" value="ETX16707.1"/>
    <property type="molecule type" value="Genomic_DNA"/>
</dbReference>
<sequence>MERFAYLVDEAELGDVRPDWPAGVSVALCLDAEGEAGLVLFENGAHDGLAERISEATGWEGGSFAVAPQIEGCPTLRPLFSQAQDFLHIVARFDGLDDMAQRFLHGEEAAPLPARMSPEAQVKSRLTLSLPQGKPDFPAGYRSADELSGGPMAFVQARIRTAKDRVQVVLAPEKAGRRTPTHRVSHVGVRDDLRCFVVPPDVLGDCRPGRSLILDIPEECFPAALAAWLKASDGAADVTVTREGVFVTPVVAAGLRRPARKGPRGALRATLLAGVAMGLLSGSVVSALQDGTEPRDNILAYRSAVGHSGLNVLESFARSKDSSEQAGN</sequence>
<name>X7EL94_9RHOB</name>
<keyword evidence="2" id="KW-1185">Reference proteome</keyword>
<evidence type="ECO:0000313" key="2">
    <source>
        <dbReference type="Proteomes" id="UP000022447"/>
    </source>
</evidence>
<reference evidence="1 2" key="1">
    <citation type="submission" date="2014-01" db="EMBL/GenBank/DDBJ databases">
        <title>Roseivivax halodurans JCM 10272 Genome Sequencing.</title>
        <authorList>
            <person name="Lai Q."/>
            <person name="Li G."/>
            <person name="Shao Z."/>
        </authorList>
    </citation>
    <scope>NUCLEOTIDE SEQUENCE [LARGE SCALE GENOMIC DNA]</scope>
    <source>
        <strain evidence="1 2">JCM 10272</strain>
    </source>
</reference>
<accession>X7EL94</accession>
<dbReference type="OrthoDB" id="7815691at2"/>
<organism evidence="1 2">
    <name type="scientific">Roseivivax halodurans JCM 10272</name>
    <dbReference type="NCBI Taxonomy" id="1449350"/>
    <lineage>
        <taxon>Bacteria</taxon>
        <taxon>Pseudomonadati</taxon>
        <taxon>Pseudomonadota</taxon>
        <taxon>Alphaproteobacteria</taxon>
        <taxon>Rhodobacterales</taxon>
        <taxon>Roseobacteraceae</taxon>
        <taxon>Roseivivax</taxon>
    </lineage>
</organism>
<dbReference type="AlphaFoldDB" id="X7EL94"/>
<gene>
    <name evidence="1" type="ORF">OCH239_00345</name>
</gene>
<dbReference type="STRING" id="1449350.OCH239_00345"/>
<proteinExistence type="predicted"/>